<dbReference type="GO" id="GO:0005886">
    <property type="term" value="C:plasma membrane"/>
    <property type="evidence" value="ECO:0007669"/>
    <property type="project" value="UniProtKB-SubCell"/>
</dbReference>
<dbReference type="AlphaFoldDB" id="A0A2W5PX78"/>
<feature type="transmembrane region" description="Helical" evidence="8">
    <location>
        <begin position="546"/>
        <end position="563"/>
    </location>
</feature>
<name>A0A2W5PX78_RHOSU</name>
<dbReference type="Pfam" id="PF00528">
    <property type="entry name" value="BPD_transp_1"/>
    <property type="match status" value="1"/>
</dbReference>
<feature type="region of interest" description="Disordered" evidence="9">
    <location>
        <begin position="25"/>
        <end position="57"/>
    </location>
</feature>
<keyword evidence="4" id="KW-0997">Cell inner membrane</keyword>
<reference evidence="11 12" key="1">
    <citation type="submission" date="2017-08" db="EMBL/GenBank/DDBJ databases">
        <title>Infants hospitalized years apart are colonized by the same room-sourced microbial strains.</title>
        <authorList>
            <person name="Brooks B."/>
            <person name="Olm M.R."/>
            <person name="Firek B.A."/>
            <person name="Baker R."/>
            <person name="Thomas B.C."/>
            <person name="Morowitz M.J."/>
            <person name="Banfield J.F."/>
        </authorList>
    </citation>
    <scope>NUCLEOTIDE SEQUENCE [LARGE SCALE GENOMIC DNA]</scope>
    <source>
        <strain evidence="11">S2_005_002_R2_34</strain>
    </source>
</reference>
<dbReference type="PANTHER" id="PTHR43357:SF3">
    <property type="entry name" value="FE(3+)-TRANSPORT SYSTEM PERMEASE PROTEIN FBPB 2"/>
    <property type="match status" value="1"/>
</dbReference>
<feature type="transmembrane region" description="Helical" evidence="8">
    <location>
        <begin position="367"/>
        <end position="392"/>
    </location>
</feature>
<evidence type="ECO:0000256" key="6">
    <source>
        <dbReference type="ARBA" id="ARBA00022989"/>
    </source>
</evidence>
<protein>
    <submittedName>
        <fullName evidence="11">Iron ABC transporter permease</fullName>
    </submittedName>
</protein>
<evidence type="ECO:0000313" key="12">
    <source>
        <dbReference type="Proteomes" id="UP000249185"/>
    </source>
</evidence>
<dbReference type="PROSITE" id="PS50928">
    <property type="entry name" value="ABC_TM1"/>
    <property type="match status" value="2"/>
</dbReference>
<sequence>MTRRRPAARRWACWSSCSATSSTWTRASSRTRAPARRPAAASSGPARGRGRGCPRRRGRLFPSIIVGNAARSPRAGRLAGEGRLGARILNGLAWLVAFICAAPMVATVVAAMLGDLETWRGLARTVLPLYIENTLLLVALVAAGTAAVGTGAAWLVTMYRFPGSRLLELLLVLPLAFPAYVLAYAYTDLLSHPGPVQTWLRAVTGWGPRDYWFPNIRSLPGAALMLICVLYPYVYLLARNAFAQQSGSGYLAARTLGQGPWGAFWRVSLPMARPAIAAGVLLAIMETIADYGTVGYFAVRTFSTGIYQAWFSMADRGAAAQLALCLLAFALVLAGLERAQRGGARAHGRGGRLAGAEKEVLAGWRGWAASLACGLPFVIGFALPVVVLTSMAIGSGQSLTDPRYMRFVTNSLTLGAIAAAVTVAGAVLIGFRARLRPGRVSRGLVLGAGLGYAVPGGVIAVGLLVPFAHLDNAIDAVARARFGVSTGLILTGSIWLLVLAYMARFMAVALNTYDAGMATVSPNIDAVARTLGTTPGRLMTRVHLPILRGSLLTAALLVFVDVLKELPATLIMRPFNFDTLAVQAHRLAADERLSQAAVPSLVIAAIGLLPVILVCRRIAAGAGRGAPAAPRPA</sequence>
<feature type="transmembrane region" description="Helical" evidence="8">
    <location>
        <begin position="318"/>
        <end position="336"/>
    </location>
</feature>
<evidence type="ECO:0000256" key="5">
    <source>
        <dbReference type="ARBA" id="ARBA00022692"/>
    </source>
</evidence>
<feature type="transmembrane region" description="Helical" evidence="8">
    <location>
        <begin position="169"/>
        <end position="187"/>
    </location>
</feature>
<feature type="domain" description="ABC transmembrane type-1" evidence="10">
    <location>
        <begin position="131"/>
        <end position="337"/>
    </location>
</feature>
<feature type="transmembrane region" description="Helical" evidence="8">
    <location>
        <begin position="219"/>
        <end position="238"/>
    </location>
</feature>
<keyword evidence="3" id="KW-1003">Cell membrane</keyword>
<keyword evidence="6 8" id="KW-1133">Transmembrane helix</keyword>
<dbReference type="Gene3D" id="1.10.3720.10">
    <property type="entry name" value="MetI-like"/>
    <property type="match status" value="2"/>
</dbReference>
<evidence type="ECO:0000256" key="4">
    <source>
        <dbReference type="ARBA" id="ARBA00022519"/>
    </source>
</evidence>
<evidence type="ECO:0000256" key="1">
    <source>
        <dbReference type="ARBA" id="ARBA00004429"/>
    </source>
</evidence>
<feature type="transmembrane region" description="Helical" evidence="8">
    <location>
        <begin position="134"/>
        <end position="157"/>
    </location>
</feature>
<keyword evidence="7 8" id="KW-0472">Membrane</keyword>
<feature type="compositionally biased region" description="Basic residues" evidence="9">
    <location>
        <begin position="48"/>
        <end position="57"/>
    </location>
</feature>
<proteinExistence type="inferred from homology"/>
<dbReference type="InterPro" id="IPR000515">
    <property type="entry name" value="MetI-like"/>
</dbReference>
<accession>A0A2W5PX78</accession>
<evidence type="ECO:0000256" key="9">
    <source>
        <dbReference type="SAM" id="MobiDB-lite"/>
    </source>
</evidence>
<evidence type="ECO:0000256" key="2">
    <source>
        <dbReference type="ARBA" id="ARBA00022448"/>
    </source>
</evidence>
<evidence type="ECO:0000256" key="8">
    <source>
        <dbReference type="RuleBase" id="RU363032"/>
    </source>
</evidence>
<keyword evidence="2 8" id="KW-0813">Transport</keyword>
<dbReference type="PANTHER" id="PTHR43357">
    <property type="entry name" value="INNER MEMBRANE ABC TRANSPORTER PERMEASE PROTEIN YDCV"/>
    <property type="match status" value="1"/>
</dbReference>
<feature type="compositionally biased region" description="Low complexity" evidence="9">
    <location>
        <begin position="25"/>
        <end position="46"/>
    </location>
</feature>
<dbReference type="SUPFAM" id="SSF161098">
    <property type="entry name" value="MetI-like"/>
    <property type="match status" value="2"/>
</dbReference>
<keyword evidence="5 8" id="KW-0812">Transmembrane</keyword>
<dbReference type="InterPro" id="IPR035906">
    <property type="entry name" value="MetI-like_sf"/>
</dbReference>
<evidence type="ECO:0000313" key="11">
    <source>
        <dbReference type="EMBL" id="PZQ49487.1"/>
    </source>
</evidence>
<feature type="transmembrane region" description="Helical" evidence="8">
    <location>
        <begin position="443"/>
        <end position="468"/>
    </location>
</feature>
<feature type="domain" description="ABC transmembrane type-1" evidence="10">
    <location>
        <begin position="408"/>
        <end position="614"/>
    </location>
</feature>
<organism evidence="11 12">
    <name type="scientific">Rhodovulum sulfidophilum</name>
    <name type="common">Rhodobacter sulfidophilus</name>
    <dbReference type="NCBI Taxonomy" id="35806"/>
    <lineage>
        <taxon>Bacteria</taxon>
        <taxon>Pseudomonadati</taxon>
        <taxon>Pseudomonadota</taxon>
        <taxon>Alphaproteobacteria</taxon>
        <taxon>Rhodobacterales</taxon>
        <taxon>Paracoccaceae</taxon>
        <taxon>Rhodovulum</taxon>
    </lineage>
</organism>
<comment type="caution">
    <text evidence="11">The sequence shown here is derived from an EMBL/GenBank/DDBJ whole genome shotgun (WGS) entry which is preliminary data.</text>
</comment>
<evidence type="ECO:0000256" key="3">
    <source>
        <dbReference type="ARBA" id="ARBA00022475"/>
    </source>
</evidence>
<dbReference type="EMBL" id="QFPW01000007">
    <property type="protein sequence ID" value="PZQ49487.1"/>
    <property type="molecule type" value="Genomic_DNA"/>
</dbReference>
<dbReference type="CDD" id="cd06261">
    <property type="entry name" value="TM_PBP2"/>
    <property type="match status" value="1"/>
</dbReference>
<comment type="subcellular location">
    <subcellularLocation>
        <location evidence="1">Cell inner membrane</location>
        <topology evidence="1">Multi-pass membrane protein</topology>
    </subcellularLocation>
    <subcellularLocation>
        <location evidence="8">Cell membrane</location>
        <topology evidence="8">Multi-pass membrane protein</topology>
    </subcellularLocation>
</comment>
<feature type="transmembrane region" description="Helical" evidence="8">
    <location>
        <begin position="92"/>
        <end position="114"/>
    </location>
</feature>
<gene>
    <name evidence="11" type="ORF">DI556_11535</name>
</gene>
<dbReference type="Proteomes" id="UP000249185">
    <property type="component" value="Unassembled WGS sequence"/>
</dbReference>
<dbReference type="FunFam" id="1.10.3720.10:FF:000088">
    <property type="entry name" value="Iron(III) ABC transporter, permease protein"/>
    <property type="match status" value="1"/>
</dbReference>
<dbReference type="GO" id="GO:0055085">
    <property type="term" value="P:transmembrane transport"/>
    <property type="evidence" value="ECO:0007669"/>
    <property type="project" value="InterPro"/>
</dbReference>
<feature type="transmembrane region" description="Helical" evidence="8">
    <location>
        <begin position="275"/>
        <end position="298"/>
    </location>
</feature>
<feature type="transmembrane region" description="Helical" evidence="8">
    <location>
        <begin position="480"/>
        <end position="503"/>
    </location>
</feature>
<feature type="transmembrane region" description="Helical" evidence="8">
    <location>
        <begin position="412"/>
        <end position="431"/>
    </location>
</feature>
<feature type="transmembrane region" description="Helical" evidence="8">
    <location>
        <begin position="596"/>
        <end position="615"/>
    </location>
</feature>
<evidence type="ECO:0000256" key="7">
    <source>
        <dbReference type="ARBA" id="ARBA00023136"/>
    </source>
</evidence>
<comment type="similarity">
    <text evidence="8">Belongs to the binding-protein-dependent transport system permease family.</text>
</comment>
<evidence type="ECO:0000259" key="10">
    <source>
        <dbReference type="PROSITE" id="PS50928"/>
    </source>
</evidence>